<sequence>MKLYNEFINIAKTFNKELDIIPLLYGSLGLEKVTGLDFSPEDIDLLIPLIFLEEKWEKLKKVMELHGYKMVDLHEHEFKKTNTKIGIAYIEDLKPFADVDYNNLEVFEDGGAKYHLLTIDDYLKVYKKSLLDGYRRRKKNHKDQSKINILNKWACQEKCVSYSRYFFTRSFRWS</sequence>
<dbReference type="AlphaFoldDB" id="A0AAQ3EQY5"/>
<proteinExistence type="predicted"/>
<protein>
    <recommendedName>
        <fullName evidence="3">Nucleotidyltransferase family protein</fullName>
    </recommendedName>
</protein>
<evidence type="ECO:0008006" key="3">
    <source>
        <dbReference type="Google" id="ProtNLM"/>
    </source>
</evidence>
<name>A0AAQ3EQY5_BACIU</name>
<dbReference type="EMBL" id="CP125292">
    <property type="protein sequence ID" value="WHM21560.1"/>
    <property type="molecule type" value="Genomic_DNA"/>
</dbReference>
<gene>
    <name evidence="1" type="ORF">QL281_00040</name>
</gene>
<dbReference type="RefSeq" id="WP_242304259.1">
    <property type="nucleotide sequence ID" value="NZ_CP061870.1"/>
</dbReference>
<evidence type="ECO:0000313" key="1">
    <source>
        <dbReference type="EMBL" id="WHM21560.1"/>
    </source>
</evidence>
<reference evidence="1" key="1">
    <citation type="submission" date="2023-05" db="EMBL/GenBank/DDBJ databases">
        <title>Complete genome sequence of Bacillus subtilis SRCM117797 isolated from Soybean paste.</title>
        <authorList>
            <person name="Abraha H.B."/>
            <person name="Kim K.-P."/>
            <person name="Ryu M.-S."/>
            <person name="Jeong D.-Y."/>
        </authorList>
    </citation>
    <scope>NUCLEOTIDE SEQUENCE</scope>
    <source>
        <strain evidence="1">SRCM117797</strain>
    </source>
</reference>
<organism evidence="1 2">
    <name type="scientific">Bacillus subtilis</name>
    <dbReference type="NCBI Taxonomy" id="1423"/>
    <lineage>
        <taxon>Bacteria</taxon>
        <taxon>Bacillati</taxon>
        <taxon>Bacillota</taxon>
        <taxon>Bacilli</taxon>
        <taxon>Bacillales</taxon>
        <taxon>Bacillaceae</taxon>
        <taxon>Bacillus</taxon>
    </lineage>
</organism>
<evidence type="ECO:0000313" key="2">
    <source>
        <dbReference type="Proteomes" id="UP001229422"/>
    </source>
</evidence>
<dbReference type="Proteomes" id="UP001229422">
    <property type="component" value="Chromosome"/>
</dbReference>
<accession>A0AAQ3EQY5</accession>